<evidence type="ECO:0000256" key="5">
    <source>
        <dbReference type="ARBA" id="ARBA00023136"/>
    </source>
</evidence>
<geneLocation type="plasmid" evidence="8 9">
    <name>NT26_p1</name>
</geneLocation>
<keyword evidence="9" id="KW-1185">Reference proteome</keyword>
<feature type="transmembrane region" description="Helical" evidence="6">
    <location>
        <begin position="327"/>
        <end position="353"/>
    </location>
</feature>
<evidence type="ECO:0000313" key="9">
    <source>
        <dbReference type="Proteomes" id="UP000010792"/>
    </source>
</evidence>
<evidence type="ECO:0000256" key="2">
    <source>
        <dbReference type="ARBA" id="ARBA00022448"/>
    </source>
</evidence>
<dbReference type="InterPro" id="IPR000515">
    <property type="entry name" value="MetI-like"/>
</dbReference>
<reference evidence="8 9" key="1">
    <citation type="journal article" date="2013" name="Genome Biol. Evol.">
        <title>Life in an arsenic-containing gold mine: genome and physiology of the autotrophic arsenite-oxidizing bacterium rhizobium sp. NT-26.</title>
        <authorList>
            <person name="Andres J."/>
            <person name="Arsene-Ploetze F."/>
            <person name="Barbe V."/>
            <person name="Brochier-Armanet C."/>
            <person name="Cleiss-Arnold J."/>
            <person name="Coppee J.Y."/>
            <person name="Dillies M.A."/>
            <person name="Geist"/>
            <person name="L"/>
            <person name="Joublin A."/>
            <person name="Koechler S."/>
            <person name="Lassalle F."/>
            <person name="Marchal M."/>
            <person name="Medigue C."/>
            <person name="Muller D."/>
            <person name="Nesme X."/>
            <person name="Plewniak F."/>
            <person name="Proux C."/>
            <person name="Ramirez-Bahena M.H."/>
            <person name="Schenowitz C."/>
            <person name="Sismeiro O."/>
            <person name="Vallenet D."/>
            <person name="Santini J.M."/>
            <person name="Bertin P.N."/>
        </authorList>
    </citation>
    <scope>NUCLEOTIDE SEQUENCE [LARGE SCALE GENOMIC DNA]</scope>
    <source>
        <strain evidence="8 9">NT-26</strain>
        <plasmid evidence="8 9">NT26_p1</plasmid>
    </source>
</reference>
<protein>
    <submittedName>
        <fullName evidence="8">PhoT2 phosphonate ABC transporter, inner membrane subunit</fullName>
    </submittedName>
</protein>
<dbReference type="PANTHER" id="PTHR30043:SF9">
    <property type="entry name" value="PHOSPHONATES TRANSPORT SYSTEM PERMEASE PROTEIN"/>
    <property type="match status" value="1"/>
</dbReference>
<evidence type="ECO:0000256" key="3">
    <source>
        <dbReference type="ARBA" id="ARBA00022692"/>
    </source>
</evidence>
<dbReference type="SUPFAM" id="SSF161098">
    <property type="entry name" value="MetI-like"/>
    <property type="match status" value="1"/>
</dbReference>
<keyword evidence="3 6" id="KW-0812">Transmembrane</keyword>
<keyword evidence="8" id="KW-0614">Plasmid</keyword>
<dbReference type="AlphaFoldDB" id="L0NNJ1"/>
<keyword evidence="2 6" id="KW-0813">Transport</keyword>
<dbReference type="NCBIfam" id="TIGR01097">
    <property type="entry name" value="PhnE"/>
    <property type="match status" value="1"/>
</dbReference>
<feature type="domain" description="ABC transmembrane type-1" evidence="7">
    <location>
        <begin position="323"/>
        <end position="507"/>
    </location>
</feature>
<evidence type="ECO:0000259" key="7">
    <source>
        <dbReference type="PROSITE" id="PS50928"/>
    </source>
</evidence>
<evidence type="ECO:0000313" key="8">
    <source>
        <dbReference type="EMBL" id="CCF22042.1"/>
    </source>
</evidence>
<dbReference type="Pfam" id="PF00528">
    <property type="entry name" value="BPD_transp_1"/>
    <property type="match status" value="1"/>
</dbReference>
<dbReference type="PROSITE" id="PS50928">
    <property type="entry name" value="ABC_TM1"/>
    <property type="match status" value="1"/>
</dbReference>
<name>L0NNJ1_9HYPH</name>
<keyword evidence="5 6" id="KW-0472">Membrane</keyword>
<feature type="transmembrane region" description="Helical" evidence="6">
    <location>
        <begin position="489"/>
        <end position="510"/>
    </location>
</feature>
<evidence type="ECO:0000256" key="4">
    <source>
        <dbReference type="ARBA" id="ARBA00022989"/>
    </source>
</evidence>
<evidence type="ECO:0000256" key="6">
    <source>
        <dbReference type="RuleBase" id="RU363032"/>
    </source>
</evidence>
<dbReference type="GO" id="GO:0005886">
    <property type="term" value="C:plasma membrane"/>
    <property type="evidence" value="ECO:0007669"/>
    <property type="project" value="UniProtKB-SubCell"/>
</dbReference>
<sequence length="519" mass="57406">MAASQAGRRPGIPDNLSEAAMTVLNTAEMDALAARHPELLHRSIWQRFRIPIIASAAILYFIFAWWFFAVGKVVGGANWGLAGNYLADWVSYEIRPDIDIASDGSMQITYPRFDPIGPNPNPDWLETKRGTVTRRVETPAAASSQSGQATSSFSFMAPAPAQQQAAPAAPTVETRTEEVVTEAIIHLGSSRTIDVQPDRVVLTRGAETATLLLDRDAGEVHVQGPLPEWVEQRLIGGRVTAFFGFYGWVDISDDRVRIRKRFLGWENFLFDTNSAFFGKSAGEIASLIFTGERIDPARSNLSLAWSDILYNPSWQHLDVWTKLLQTIVMAFIGTLFAMIVAFPLSFIAARNIFRNRPANQLTKRLFDFLRSVDMLIWALFFTRAFGPGPLAGISAIFFTDTGTLGKLYAEALENIDDKQREGVRSVGAPPVIVQRYGVLPQVMPVFASQALYFWESNTRSATIIGAVGAGGIGLKLWEAMRTNSDWENVAYMVLLILIVIFLFDGVSNALRSRLMGSAR</sequence>
<proteinExistence type="inferred from homology"/>
<dbReference type="Proteomes" id="UP000010792">
    <property type="component" value="Plasmid NT26_p1"/>
</dbReference>
<dbReference type="KEGG" id="rht:NT26_p10017"/>
<dbReference type="InterPro" id="IPR005769">
    <property type="entry name" value="PhnE/PtxC"/>
</dbReference>
<dbReference type="CDD" id="cd06261">
    <property type="entry name" value="TM_PBP2"/>
    <property type="match status" value="1"/>
</dbReference>
<keyword evidence="4 6" id="KW-1133">Transmembrane helix</keyword>
<accession>L0NNJ1</accession>
<dbReference type="Gene3D" id="1.10.3720.10">
    <property type="entry name" value="MetI-like"/>
    <property type="match status" value="1"/>
</dbReference>
<feature type="transmembrane region" description="Helical" evidence="6">
    <location>
        <begin position="374"/>
        <end position="398"/>
    </location>
</feature>
<evidence type="ECO:0000256" key="1">
    <source>
        <dbReference type="ARBA" id="ARBA00004651"/>
    </source>
</evidence>
<dbReference type="InterPro" id="IPR035906">
    <property type="entry name" value="MetI-like_sf"/>
</dbReference>
<comment type="similarity">
    <text evidence="6">Belongs to the binding-protein-dependent transport system permease family.</text>
</comment>
<feature type="transmembrane region" description="Helical" evidence="6">
    <location>
        <begin position="48"/>
        <end position="68"/>
    </location>
</feature>
<comment type="subcellular location">
    <subcellularLocation>
        <location evidence="1 6">Cell membrane</location>
        <topology evidence="1 6">Multi-pass membrane protein</topology>
    </subcellularLocation>
</comment>
<dbReference type="GO" id="GO:0015416">
    <property type="term" value="F:ABC-type phosphonate transporter activity"/>
    <property type="evidence" value="ECO:0007669"/>
    <property type="project" value="InterPro"/>
</dbReference>
<dbReference type="EMBL" id="FO082821">
    <property type="protein sequence ID" value="CCF22042.1"/>
    <property type="molecule type" value="Genomic_DNA"/>
</dbReference>
<gene>
    <name evidence="8" type="primary">phoT2</name>
    <name evidence="8" type="ORF">NT26_p10017</name>
</gene>
<organism evidence="8 9">
    <name type="scientific">Pseudorhizobium banfieldiae</name>
    <dbReference type="NCBI Taxonomy" id="1125847"/>
    <lineage>
        <taxon>Bacteria</taxon>
        <taxon>Pseudomonadati</taxon>
        <taxon>Pseudomonadota</taxon>
        <taxon>Alphaproteobacteria</taxon>
        <taxon>Hyphomicrobiales</taxon>
        <taxon>Rhizobiaceae</taxon>
        <taxon>Rhizobium/Agrobacterium group</taxon>
        <taxon>Pseudorhizobium</taxon>
    </lineage>
</organism>
<dbReference type="PANTHER" id="PTHR30043">
    <property type="entry name" value="PHOSPHONATES TRANSPORT SYSTEM PERMEASE PROTEIN"/>
    <property type="match status" value="1"/>
</dbReference>